<evidence type="ECO:0000313" key="4">
    <source>
        <dbReference type="Proteomes" id="UP000401717"/>
    </source>
</evidence>
<reference evidence="2" key="3">
    <citation type="submission" date="2021-08" db="EMBL/GenBank/DDBJ databases">
        <authorList>
            <person name="Tani A."/>
            <person name="Ola A."/>
            <person name="Ogura Y."/>
            <person name="Katsura K."/>
            <person name="Hayashi T."/>
        </authorList>
    </citation>
    <scope>NUCLEOTIDE SEQUENCE</scope>
    <source>
        <strain evidence="2">DSM 22415</strain>
    </source>
</reference>
<sequence>MEIASEIYSTAGRFDILAKFHVDNDVDIGLFVNDFLLRLKGVKDSETIIAFKAFH</sequence>
<dbReference type="AlphaFoldDB" id="A0A564G8F0"/>
<dbReference type="Proteomes" id="UP000401717">
    <property type="component" value="Unassembled WGS sequence"/>
</dbReference>
<protein>
    <recommendedName>
        <fullName evidence="1">Transcription regulator AsnC/Lrp ligand binding domain-containing protein</fullName>
    </recommendedName>
</protein>
<keyword evidence="5" id="KW-1185">Reference proteome</keyword>
<name>A0A564G8F0_9HYPH</name>
<dbReference type="InterPro" id="IPR019887">
    <property type="entry name" value="Tscrpt_reg_AsnC/Lrp_C"/>
</dbReference>
<evidence type="ECO:0000313" key="5">
    <source>
        <dbReference type="Proteomes" id="UP001055303"/>
    </source>
</evidence>
<dbReference type="SUPFAM" id="SSF54909">
    <property type="entry name" value="Dimeric alpha+beta barrel"/>
    <property type="match status" value="1"/>
</dbReference>
<accession>A0A564G8F0</accession>
<dbReference type="EMBL" id="BPQI01000214">
    <property type="protein sequence ID" value="GJD59450.1"/>
    <property type="molecule type" value="Genomic_DNA"/>
</dbReference>
<dbReference type="Pfam" id="PF01037">
    <property type="entry name" value="AsnC_trans_reg"/>
    <property type="match status" value="1"/>
</dbReference>
<feature type="domain" description="Transcription regulator AsnC/Lrp ligand binding" evidence="1">
    <location>
        <begin position="5"/>
        <end position="52"/>
    </location>
</feature>
<proteinExistence type="predicted"/>
<reference evidence="2" key="2">
    <citation type="journal article" date="2021" name="Front. Microbiol.">
        <title>Comprehensive Comparative Genomics and Phenotyping of Methylobacterium Species.</title>
        <authorList>
            <person name="Alessa O."/>
            <person name="Ogura Y."/>
            <person name="Fujitani Y."/>
            <person name="Takami H."/>
            <person name="Hayashi T."/>
            <person name="Sahin N."/>
            <person name="Tani A."/>
        </authorList>
    </citation>
    <scope>NUCLEOTIDE SEQUENCE</scope>
    <source>
        <strain evidence="2">DSM 22415</strain>
    </source>
</reference>
<dbReference type="EMBL" id="CABFVH010000071">
    <property type="protein sequence ID" value="VUF15811.1"/>
    <property type="molecule type" value="Genomic_DNA"/>
</dbReference>
<dbReference type="Proteomes" id="UP001055303">
    <property type="component" value="Unassembled WGS sequence"/>
</dbReference>
<evidence type="ECO:0000313" key="3">
    <source>
        <dbReference type="EMBL" id="VUF15811.1"/>
    </source>
</evidence>
<organism evidence="3 4">
    <name type="scientific">Methylobacterium dankookense</name>
    <dbReference type="NCBI Taxonomy" id="560405"/>
    <lineage>
        <taxon>Bacteria</taxon>
        <taxon>Pseudomonadati</taxon>
        <taxon>Pseudomonadota</taxon>
        <taxon>Alphaproteobacteria</taxon>
        <taxon>Hyphomicrobiales</taxon>
        <taxon>Methylobacteriaceae</taxon>
        <taxon>Methylobacterium</taxon>
    </lineage>
</organism>
<gene>
    <name evidence="2" type="ORF">IFDJLNFL_5378</name>
    <name evidence="3" type="ORF">MTDSW087_05558</name>
</gene>
<dbReference type="Gene3D" id="3.30.70.920">
    <property type="match status" value="1"/>
</dbReference>
<dbReference type="InterPro" id="IPR011008">
    <property type="entry name" value="Dimeric_a/b-barrel"/>
</dbReference>
<evidence type="ECO:0000313" key="2">
    <source>
        <dbReference type="EMBL" id="GJD59450.1"/>
    </source>
</evidence>
<reference evidence="3 4" key="1">
    <citation type="submission" date="2019-06" db="EMBL/GenBank/DDBJ databases">
        <authorList>
            <person name="Rodrigo-Torres L."/>
            <person name="Arahal R. D."/>
            <person name="Lucena T."/>
        </authorList>
    </citation>
    <scope>NUCLEOTIDE SEQUENCE [LARGE SCALE GENOMIC DNA]</scope>
    <source>
        <strain evidence="3 4">SW08-7</strain>
    </source>
</reference>
<evidence type="ECO:0000259" key="1">
    <source>
        <dbReference type="Pfam" id="PF01037"/>
    </source>
</evidence>